<evidence type="ECO:0000256" key="2">
    <source>
        <dbReference type="ARBA" id="ARBA00022505"/>
    </source>
</evidence>
<dbReference type="SUPFAM" id="SSF55856">
    <property type="entry name" value="Cytochrome b5-like heme/steroid binding domain"/>
    <property type="match status" value="1"/>
</dbReference>
<dbReference type="InterPro" id="IPR000572">
    <property type="entry name" value="OxRdtase_Mopterin-bd_dom"/>
</dbReference>
<comment type="cofactor">
    <cofactor evidence="1">
        <name>Mo-molybdopterin</name>
        <dbReference type="ChEBI" id="CHEBI:71302"/>
    </cofactor>
</comment>
<keyword evidence="4" id="KW-0560">Oxidoreductase</keyword>
<dbReference type="SMART" id="SM01117">
    <property type="entry name" value="Cyt-b5"/>
    <property type="match status" value="1"/>
</dbReference>
<feature type="domain" description="Cytochrome b5 heme-binding" evidence="5">
    <location>
        <begin position="74"/>
        <end position="152"/>
    </location>
</feature>
<dbReference type="PRINTS" id="PR00407">
    <property type="entry name" value="EUMOPTERIN"/>
</dbReference>
<dbReference type="InterPro" id="IPR036374">
    <property type="entry name" value="OxRdtase_Mopterin-bd_sf"/>
</dbReference>
<organism evidence="6">
    <name type="scientific">Pseudictyota dubia</name>
    <dbReference type="NCBI Taxonomy" id="2749911"/>
    <lineage>
        <taxon>Eukaryota</taxon>
        <taxon>Sar</taxon>
        <taxon>Stramenopiles</taxon>
        <taxon>Ochrophyta</taxon>
        <taxon>Bacillariophyta</taxon>
        <taxon>Mediophyceae</taxon>
        <taxon>Biddulphiophycidae</taxon>
        <taxon>Eupodiscales</taxon>
        <taxon>Odontellaceae</taxon>
        <taxon>Pseudictyota</taxon>
    </lineage>
</organism>
<dbReference type="InterPro" id="IPR008335">
    <property type="entry name" value="Mopterin_OxRdtase_euk"/>
</dbReference>
<evidence type="ECO:0000256" key="1">
    <source>
        <dbReference type="ARBA" id="ARBA00001924"/>
    </source>
</evidence>
<dbReference type="InterPro" id="IPR014756">
    <property type="entry name" value="Ig_E-set"/>
</dbReference>
<dbReference type="GO" id="GO:0030151">
    <property type="term" value="F:molybdenum ion binding"/>
    <property type="evidence" value="ECO:0007669"/>
    <property type="project" value="InterPro"/>
</dbReference>
<gene>
    <name evidence="6" type="ORF">TDUB1175_LOCUS1253</name>
</gene>
<keyword evidence="2" id="KW-0500">Molybdenum</keyword>
<evidence type="ECO:0000256" key="4">
    <source>
        <dbReference type="ARBA" id="ARBA00023002"/>
    </source>
</evidence>
<protein>
    <recommendedName>
        <fullName evidence="5">Cytochrome b5 heme-binding domain-containing protein</fullName>
    </recommendedName>
</protein>
<dbReference type="PANTHER" id="PTHR19372:SF7">
    <property type="entry name" value="SULFITE OXIDASE, MITOCHONDRIAL"/>
    <property type="match status" value="1"/>
</dbReference>
<dbReference type="InterPro" id="IPR001199">
    <property type="entry name" value="Cyt_B5-like_heme/steroid-bd"/>
</dbReference>
<dbReference type="GO" id="GO:0020037">
    <property type="term" value="F:heme binding"/>
    <property type="evidence" value="ECO:0007669"/>
    <property type="project" value="TreeGrafter"/>
</dbReference>
<dbReference type="InterPro" id="IPR005066">
    <property type="entry name" value="MoCF_OxRdtse_dimer"/>
</dbReference>
<dbReference type="Gene3D" id="3.90.420.10">
    <property type="entry name" value="Oxidoreductase, molybdopterin-binding domain"/>
    <property type="match status" value="1"/>
</dbReference>
<dbReference type="AlphaFoldDB" id="A0A7R9YYB9"/>
<dbReference type="Pfam" id="PF00173">
    <property type="entry name" value="Cyt-b5"/>
    <property type="match status" value="1"/>
</dbReference>
<reference evidence="6" key="1">
    <citation type="submission" date="2021-01" db="EMBL/GenBank/DDBJ databases">
        <authorList>
            <person name="Corre E."/>
            <person name="Pelletier E."/>
            <person name="Niang G."/>
            <person name="Scheremetjew M."/>
            <person name="Finn R."/>
            <person name="Kale V."/>
            <person name="Holt S."/>
            <person name="Cochrane G."/>
            <person name="Meng A."/>
            <person name="Brown T."/>
            <person name="Cohen L."/>
        </authorList>
    </citation>
    <scope>NUCLEOTIDE SEQUENCE</scope>
    <source>
        <strain evidence="6">CCMP147</strain>
    </source>
</reference>
<proteinExistence type="predicted"/>
<dbReference type="Pfam" id="PF00174">
    <property type="entry name" value="Oxidored_molyb"/>
    <property type="match status" value="1"/>
</dbReference>
<dbReference type="Gene3D" id="3.10.120.10">
    <property type="entry name" value="Cytochrome b5-like heme/steroid binding domain"/>
    <property type="match status" value="1"/>
</dbReference>
<dbReference type="SUPFAM" id="SSF56524">
    <property type="entry name" value="Oxidoreductase molybdopterin-binding domain"/>
    <property type="match status" value="1"/>
</dbReference>
<evidence type="ECO:0000259" key="5">
    <source>
        <dbReference type="PROSITE" id="PS50255"/>
    </source>
</evidence>
<dbReference type="Pfam" id="PF03404">
    <property type="entry name" value="Mo-co_dimer"/>
    <property type="match status" value="1"/>
</dbReference>
<evidence type="ECO:0000313" key="6">
    <source>
        <dbReference type="EMBL" id="CAD8292949.1"/>
    </source>
</evidence>
<name>A0A7R9YYB9_9STRA</name>
<dbReference type="EMBL" id="HBED01002535">
    <property type="protein sequence ID" value="CAD8292949.1"/>
    <property type="molecule type" value="Transcribed_RNA"/>
</dbReference>
<keyword evidence="3" id="KW-0479">Metal-binding</keyword>
<accession>A0A7R9YYB9</accession>
<dbReference type="InterPro" id="IPR036400">
    <property type="entry name" value="Cyt_B5-like_heme/steroid_sf"/>
</dbReference>
<dbReference type="GO" id="GO:0005739">
    <property type="term" value="C:mitochondrion"/>
    <property type="evidence" value="ECO:0007669"/>
    <property type="project" value="TreeGrafter"/>
</dbReference>
<dbReference type="PROSITE" id="PS50255">
    <property type="entry name" value="CYTOCHROME_B5_2"/>
    <property type="match status" value="1"/>
</dbReference>
<dbReference type="Gene3D" id="2.60.40.650">
    <property type="match status" value="1"/>
</dbReference>
<dbReference type="GO" id="GO:0043546">
    <property type="term" value="F:molybdopterin cofactor binding"/>
    <property type="evidence" value="ECO:0007669"/>
    <property type="project" value="TreeGrafter"/>
</dbReference>
<dbReference type="GO" id="GO:0006790">
    <property type="term" value="P:sulfur compound metabolic process"/>
    <property type="evidence" value="ECO:0007669"/>
    <property type="project" value="TreeGrafter"/>
</dbReference>
<dbReference type="GO" id="GO:0008482">
    <property type="term" value="F:sulfite oxidase activity"/>
    <property type="evidence" value="ECO:0007669"/>
    <property type="project" value="TreeGrafter"/>
</dbReference>
<dbReference type="PANTHER" id="PTHR19372">
    <property type="entry name" value="SULFITE REDUCTASE"/>
    <property type="match status" value="1"/>
</dbReference>
<sequence>MFRNTATTVFRNTSRFQIGAAATAATSAALYLDHQQKHSTSSPGKVSCEKSKTYKTTLGSPVKTSAEVPKNKDLRVISLEELREHTDPDNGLWVSFKGHVYDVSHFPKIHPGGPGRIEMAAGTDLQPYFDVYHLHPDVSGFLDRTCLIGRLSKKDAKKSEKETVFANPYAEDPVTDLRDPFGGAPKWSNLMYKGHLDNFYTPNRDFYVRNHFPIPQWDDVEQDYSFDLVLPSLSEEDDEEEENERTFTLQDLRDNLQEHTVSSVMVCGGPAIYPRYLHRTDDRENWEVKHFKRNQANNNFWGGHGKWTGYKLRDLLNLQGIDVDAIALGEKPLPDKYLKLTGHDADETGAPFGVTIPLEKVVDPFGDVLLATKLNDEPLTPDHGYPLRLLVPGFAGVRNCKWIAKIEFSDDLHECHVDTHTDEVIYPPDMTFEDNAARTDVEMDEKLKHYWETNKIWRVMEMPTMSFVASPEPDEQFSAKQLSSGEGVIVRGYAFDGSGHRMARVDVSADGGKSYSPADVDDHEMEKVHRRNHHWSWYSWEKKIRMEDLDEEAQQKLAKGEPVQLMIAARAMADNGNVQPSREAAPSLYNYVGNINNAQTHTPVTILPAKKC</sequence>
<evidence type="ECO:0000256" key="3">
    <source>
        <dbReference type="ARBA" id="ARBA00022723"/>
    </source>
</evidence>
<dbReference type="SUPFAM" id="SSF81296">
    <property type="entry name" value="E set domains"/>
    <property type="match status" value="1"/>
</dbReference>